<evidence type="ECO:0000313" key="6">
    <source>
        <dbReference type="Proteomes" id="UP000241350"/>
    </source>
</evidence>
<evidence type="ECO:0000259" key="4">
    <source>
        <dbReference type="SMART" id="SM00482"/>
    </source>
</evidence>
<dbReference type="GO" id="GO:0006261">
    <property type="term" value="P:DNA-templated DNA replication"/>
    <property type="evidence" value="ECO:0007669"/>
    <property type="project" value="InterPro"/>
</dbReference>
<keyword evidence="6" id="KW-1185">Reference proteome</keyword>
<dbReference type="GO" id="GO:0008408">
    <property type="term" value="F:3'-5' exonuclease activity"/>
    <property type="evidence" value="ECO:0007669"/>
    <property type="project" value="InterPro"/>
</dbReference>
<protein>
    <submittedName>
        <fullName evidence="5">DNA polymerase I</fullName>
    </submittedName>
</protein>
<dbReference type="SMART" id="SM00482">
    <property type="entry name" value="POLAc"/>
    <property type="match status" value="1"/>
</dbReference>
<keyword evidence="2" id="KW-1194">Viral DNA replication</keyword>
<dbReference type="Gene3D" id="3.30.420.10">
    <property type="entry name" value="Ribonuclease H-like superfamily/Ribonuclease H"/>
    <property type="match status" value="1"/>
</dbReference>
<dbReference type="PANTHER" id="PTHR10133">
    <property type="entry name" value="DNA POLYMERASE I"/>
    <property type="match status" value="1"/>
</dbReference>
<dbReference type="Pfam" id="PF01612">
    <property type="entry name" value="DNA_pol_A_exo1"/>
    <property type="match status" value="1"/>
</dbReference>
<dbReference type="SMART" id="SM00474">
    <property type="entry name" value="35EXOc"/>
    <property type="match status" value="1"/>
</dbReference>
<dbReference type="GO" id="GO:0006302">
    <property type="term" value="P:double-strand break repair"/>
    <property type="evidence" value="ECO:0007669"/>
    <property type="project" value="TreeGrafter"/>
</dbReference>
<evidence type="ECO:0000256" key="1">
    <source>
        <dbReference type="ARBA" id="ARBA00022705"/>
    </source>
</evidence>
<dbReference type="InterPro" id="IPR012337">
    <property type="entry name" value="RNaseH-like_sf"/>
</dbReference>
<evidence type="ECO:0000256" key="2">
    <source>
        <dbReference type="ARBA" id="ARBA00023109"/>
    </source>
</evidence>
<dbReference type="InterPro" id="IPR001098">
    <property type="entry name" value="DNA-dir_DNA_pol_A_palm_dom"/>
</dbReference>
<name>A0A2H5BLH7_9CAUD</name>
<dbReference type="EMBL" id="MG593800">
    <property type="protein sequence ID" value="AUG87115.1"/>
    <property type="molecule type" value="Genomic_DNA"/>
</dbReference>
<dbReference type="PANTHER" id="PTHR10133:SF27">
    <property type="entry name" value="DNA POLYMERASE NU"/>
    <property type="match status" value="1"/>
</dbReference>
<dbReference type="InterPro" id="IPR036397">
    <property type="entry name" value="RNaseH_sf"/>
</dbReference>
<dbReference type="PRINTS" id="PR00868">
    <property type="entry name" value="DNAPOLI"/>
</dbReference>
<dbReference type="InterPro" id="IPR002562">
    <property type="entry name" value="3'-5'_exonuclease_dom"/>
</dbReference>
<sequence>MRTYRHTIAGEVVTVNVPEDADDMEAFVQWWSHSNEPVALDTETTGLDVFSKGYRLRTVQLGRRDEAWVIHWERGGHFRGRLMNILHTEERFLIHNAPFDWMVLTQHAGQDLADLASRTRDTQVMAKLVDPRQPQEGGIGASLKPLSAFYIDPTAPDTQGDLTAVFRSLGLTKATGWAGIDLDHPTYNLYAGLDVILTARLYPKLEEALNTVGVRQVLVDYEHELLHICAEMTRKGMVLDQEYAETLSGKLTEVEDRYLAVAQRYGVTSVNAPKQIAEALLGMGEDLILPGAVAPEMTPSGAYKLDKNVLFYLADLDVKDGTRANVRKPNPLAEAVIRSKRAGKWRKTYADTFLETVDPFGRVHPVINSLQARTGRMSVTRPALQTLPSSDQMIRRALLAEEGGVMISTDFAAIEMRVLAALADVKQMKRAILAGEDLHEYTARLVFGDDFTPKHRKLCKGVGFGKVYGGGATTIARQTGAPMEDVQRAIRAYDRVYPEIKRASARWQREAYANRMVTVSATGRQLPLDRDRAYAVVNYQCQSAARDCLGQALIDMKERGLMEYLRLPIHDEVLASAPKEDAEDVARAIKECMTFDLFGVPVAADAEIGKRSWGSLYGADV</sequence>
<proteinExistence type="predicted"/>
<reference evidence="5 6" key="1">
    <citation type="submission" date="2017-11" db="EMBL/GenBank/DDBJ databases">
        <authorList>
            <person name="Mikolon A."/>
            <person name="Lin K.X."/>
            <person name="Rigg S.J."/>
            <person name="Wilson J.M."/>
            <person name="Nayek S."/>
            <person name="Hughes L.E."/>
            <person name="Garlena R.A."/>
            <person name="Russell D.A."/>
            <person name="Pope W.H."/>
            <person name="Jacobs-Sera D."/>
            <person name="Hendrix R.W."/>
            <person name="Hatfull G.F."/>
        </authorList>
    </citation>
    <scope>NUCLEOTIDE SEQUENCE [LARGE SCALE GENOMIC DNA]</scope>
</reference>
<dbReference type="GO" id="GO:0039693">
    <property type="term" value="P:viral DNA genome replication"/>
    <property type="evidence" value="ECO:0007669"/>
    <property type="project" value="UniProtKB-KW"/>
</dbReference>
<dbReference type="InterPro" id="IPR043502">
    <property type="entry name" value="DNA/RNA_pol_sf"/>
</dbReference>
<feature type="domain" description="DNA-directed DNA polymerase family A palm" evidence="4">
    <location>
        <begin position="391"/>
        <end position="581"/>
    </location>
</feature>
<evidence type="ECO:0000259" key="3">
    <source>
        <dbReference type="SMART" id="SM00474"/>
    </source>
</evidence>
<dbReference type="Gene3D" id="1.20.1060.10">
    <property type="entry name" value="Taq DNA Polymerase, Chain T, domain 4"/>
    <property type="match status" value="1"/>
</dbReference>
<dbReference type="SUPFAM" id="SSF56672">
    <property type="entry name" value="DNA/RNA polymerases"/>
    <property type="match status" value="1"/>
</dbReference>
<dbReference type="InterPro" id="IPR002298">
    <property type="entry name" value="DNA_polymerase_A"/>
</dbReference>
<feature type="domain" description="3'-5' exonuclease" evidence="3">
    <location>
        <begin position="12"/>
        <end position="210"/>
    </location>
</feature>
<keyword evidence="1" id="KW-0235">DNA replication</keyword>
<dbReference type="Gene3D" id="3.30.70.370">
    <property type="match status" value="1"/>
</dbReference>
<dbReference type="GO" id="GO:0003677">
    <property type="term" value="F:DNA binding"/>
    <property type="evidence" value="ECO:0007669"/>
    <property type="project" value="InterPro"/>
</dbReference>
<organism evidence="5 6">
    <name type="scientific">Streptomyces phage AbbeyMikolon</name>
    <dbReference type="NCBI Taxonomy" id="2059880"/>
    <lineage>
        <taxon>Viruses</taxon>
        <taxon>Duplodnaviria</taxon>
        <taxon>Heunggongvirae</taxon>
        <taxon>Uroviricota</taxon>
        <taxon>Caudoviricetes</taxon>
        <taxon>Abbeymikolonvirus</taxon>
        <taxon>Abbeymikolonvirus abbeymikolon</taxon>
    </lineage>
</organism>
<dbReference type="Gene3D" id="1.10.150.20">
    <property type="entry name" value="5' to 3' exonuclease, C-terminal subdomain"/>
    <property type="match status" value="1"/>
</dbReference>
<dbReference type="SUPFAM" id="SSF53098">
    <property type="entry name" value="Ribonuclease H-like"/>
    <property type="match status" value="1"/>
</dbReference>
<accession>A0A2H5BLH7</accession>
<dbReference type="Pfam" id="PF00476">
    <property type="entry name" value="DNA_pol_A"/>
    <property type="match status" value="1"/>
</dbReference>
<dbReference type="Proteomes" id="UP000241350">
    <property type="component" value="Segment"/>
</dbReference>
<dbReference type="GO" id="GO:0003887">
    <property type="term" value="F:DNA-directed DNA polymerase activity"/>
    <property type="evidence" value="ECO:0007669"/>
    <property type="project" value="InterPro"/>
</dbReference>
<gene>
    <name evidence="5" type="ORF">SEA_ABBEYMIKOLON_44</name>
</gene>
<evidence type="ECO:0000313" key="5">
    <source>
        <dbReference type="EMBL" id="AUG87115.1"/>
    </source>
</evidence>